<dbReference type="InterPro" id="IPR036390">
    <property type="entry name" value="WH_DNA-bd_sf"/>
</dbReference>
<keyword evidence="4" id="KW-0804">Transcription</keyword>
<evidence type="ECO:0000256" key="4">
    <source>
        <dbReference type="ARBA" id="ARBA00023163"/>
    </source>
</evidence>
<evidence type="ECO:0000256" key="1">
    <source>
        <dbReference type="ARBA" id="ARBA00009437"/>
    </source>
</evidence>
<dbReference type="PRINTS" id="PR00039">
    <property type="entry name" value="HTHLYSR"/>
</dbReference>
<keyword evidence="3" id="KW-0238">DNA-binding</keyword>
<evidence type="ECO:0000259" key="5">
    <source>
        <dbReference type="PROSITE" id="PS50931"/>
    </source>
</evidence>
<dbReference type="Proteomes" id="UP001296706">
    <property type="component" value="Unassembled WGS sequence"/>
</dbReference>
<keyword evidence="7" id="KW-1185">Reference proteome</keyword>
<dbReference type="InterPro" id="IPR000847">
    <property type="entry name" value="LysR_HTH_N"/>
</dbReference>
<dbReference type="InterPro" id="IPR036388">
    <property type="entry name" value="WH-like_DNA-bd_sf"/>
</dbReference>
<feature type="domain" description="HTH lysR-type" evidence="5">
    <location>
        <begin position="3"/>
        <end position="60"/>
    </location>
</feature>
<gene>
    <name evidence="6" type="ORF">HF577_10730</name>
</gene>
<dbReference type="Gene3D" id="1.10.10.10">
    <property type="entry name" value="Winged helix-like DNA-binding domain superfamily/Winged helix DNA-binding domain"/>
    <property type="match status" value="1"/>
</dbReference>
<name>A0ABX1RCN5_9PSEU</name>
<organism evidence="6 7">
    <name type="scientific">Pseudonocardia xinjiangensis</name>
    <dbReference type="NCBI Taxonomy" id="75289"/>
    <lineage>
        <taxon>Bacteria</taxon>
        <taxon>Bacillati</taxon>
        <taxon>Actinomycetota</taxon>
        <taxon>Actinomycetes</taxon>
        <taxon>Pseudonocardiales</taxon>
        <taxon>Pseudonocardiaceae</taxon>
        <taxon>Pseudonocardia</taxon>
    </lineage>
</organism>
<comment type="similarity">
    <text evidence="1">Belongs to the LysR transcriptional regulatory family.</text>
</comment>
<evidence type="ECO:0000313" key="6">
    <source>
        <dbReference type="EMBL" id="NMH77556.1"/>
    </source>
</evidence>
<evidence type="ECO:0000256" key="2">
    <source>
        <dbReference type="ARBA" id="ARBA00023015"/>
    </source>
</evidence>
<proteinExistence type="inferred from homology"/>
<dbReference type="PANTHER" id="PTHR30346:SF0">
    <property type="entry name" value="HCA OPERON TRANSCRIPTIONAL ACTIVATOR HCAR"/>
    <property type="match status" value="1"/>
</dbReference>
<dbReference type="InterPro" id="IPR005119">
    <property type="entry name" value="LysR_subst-bd"/>
</dbReference>
<dbReference type="Pfam" id="PF03466">
    <property type="entry name" value="LysR_substrate"/>
    <property type="match status" value="1"/>
</dbReference>
<dbReference type="PANTHER" id="PTHR30346">
    <property type="entry name" value="TRANSCRIPTIONAL DUAL REGULATOR HCAR-RELATED"/>
    <property type="match status" value="1"/>
</dbReference>
<evidence type="ECO:0000256" key="3">
    <source>
        <dbReference type="ARBA" id="ARBA00023125"/>
    </source>
</evidence>
<protein>
    <submittedName>
        <fullName evidence="6">LysR family transcriptional regulator</fullName>
    </submittedName>
</protein>
<comment type="caution">
    <text evidence="6">The sequence shown here is derived from an EMBL/GenBank/DDBJ whole genome shotgun (WGS) entry which is preliminary data.</text>
</comment>
<dbReference type="PROSITE" id="PS50931">
    <property type="entry name" value="HTH_LYSR"/>
    <property type="match status" value="1"/>
</dbReference>
<dbReference type="RefSeq" id="WP_169395669.1">
    <property type="nucleotide sequence ID" value="NZ_BAAAJH010000015.1"/>
</dbReference>
<dbReference type="EMBL" id="JAAXKY010000026">
    <property type="protein sequence ID" value="NMH77556.1"/>
    <property type="molecule type" value="Genomic_DNA"/>
</dbReference>
<accession>A0ABX1RCN5</accession>
<evidence type="ECO:0000313" key="7">
    <source>
        <dbReference type="Proteomes" id="UP001296706"/>
    </source>
</evidence>
<dbReference type="SUPFAM" id="SSF53850">
    <property type="entry name" value="Periplasmic binding protein-like II"/>
    <property type="match status" value="1"/>
</dbReference>
<sequence>MDVDLRKLRYFVAVAEHLHFGRAAAHLHIAQPVLSRQIRALEVELKSQLFDRTKRSTELTRAGEQLLADARPLLASAAALQHRVRQAGRGSETFTVGFMPGLIVTPAVRVLAARHPGLTVDVFRTSWTDQTEVVLDGRVDVSYVRLPVDQQGLGIRPLLAEPRVAVLPLDHPLAAKDGISISDLAAEHLLQPPDAVPEWRDIAVELRSGRPVEAPSVTYTVEEKLEHVAAGRGLSVLPLSTATFYTRPDITSVPIDDIGPNQVCLAWDKTRESPLIHEYVEIATALLEGKGCGD</sequence>
<dbReference type="CDD" id="cd08414">
    <property type="entry name" value="PBP2_LTTR_aromatics_like"/>
    <property type="match status" value="1"/>
</dbReference>
<reference evidence="6 7" key="1">
    <citation type="submission" date="2020-04" db="EMBL/GenBank/DDBJ databases">
        <authorList>
            <person name="Klaysubun C."/>
            <person name="Duangmal K."/>
            <person name="Lipun K."/>
        </authorList>
    </citation>
    <scope>NUCLEOTIDE SEQUENCE [LARGE SCALE GENOMIC DNA]</scope>
    <source>
        <strain evidence="6 7">JCM 11839</strain>
    </source>
</reference>
<dbReference type="Pfam" id="PF00126">
    <property type="entry name" value="HTH_1"/>
    <property type="match status" value="1"/>
</dbReference>
<dbReference type="SUPFAM" id="SSF46785">
    <property type="entry name" value="Winged helix' DNA-binding domain"/>
    <property type="match status" value="1"/>
</dbReference>
<keyword evidence="2" id="KW-0805">Transcription regulation</keyword>
<dbReference type="Gene3D" id="3.40.190.10">
    <property type="entry name" value="Periplasmic binding protein-like II"/>
    <property type="match status" value="2"/>
</dbReference>